<dbReference type="SUPFAM" id="SSF51316">
    <property type="entry name" value="Mss4-like"/>
    <property type="match status" value="1"/>
</dbReference>
<dbReference type="Proteomes" id="UP001226762">
    <property type="component" value="Unassembled WGS sequence"/>
</dbReference>
<reference evidence="1" key="2">
    <citation type="submission" date="2023-02" db="EMBL/GenBank/DDBJ databases">
        <title>'Rhodoalgimonas zhirmunskyi' gen. nov., isolated from a red alga.</title>
        <authorList>
            <person name="Nedashkovskaya O.I."/>
            <person name="Otstavnykh N.Y."/>
            <person name="Bystritskaya E.P."/>
            <person name="Balabanova L.A."/>
            <person name="Isaeva M.P."/>
        </authorList>
    </citation>
    <scope>NUCLEOTIDE SEQUENCE</scope>
    <source>
        <strain evidence="1">KCTC 52189</strain>
    </source>
</reference>
<dbReference type="InterPro" id="IPR011057">
    <property type="entry name" value="Mss4-like_sf"/>
</dbReference>
<accession>A0AAE3WA42</accession>
<protein>
    <submittedName>
        <fullName evidence="1">DUF6151 family protein</fullName>
    </submittedName>
</protein>
<proteinExistence type="predicted"/>
<name>A0AAE3WA42_9RHOB</name>
<dbReference type="Gene3D" id="3.90.1590.10">
    <property type="entry name" value="glutathione-dependent formaldehyde- activating enzyme (gfa)"/>
    <property type="match status" value="1"/>
</dbReference>
<comment type="caution">
    <text evidence="1">The sequence shown here is derived from an EMBL/GenBank/DDBJ whole genome shotgun (WGS) entry which is preliminary data.</text>
</comment>
<reference evidence="1" key="1">
    <citation type="submission" date="2022-07" db="EMBL/GenBank/DDBJ databases">
        <authorList>
            <person name="Otstavnykh N."/>
            <person name="Isaeva M."/>
            <person name="Bystritskaya E."/>
        </authorList>
    </citation>
    <scope>NUCLEOTIDE SEQUENCE</scope>
    <source>
        <strain evidence="1">KCTC 52189</strain>
    </source>
</reference>
<dbReference type="AlphaFoldDB" id="A0AAE3WA42"/>
<evidence type="ECO:0000313" key="1">
    <source>
        <dbReference type="EMBL" id="MDQ2089231.1"/>
    </source>
</evidence>
<gene>
    <name evidence="1" type="ORF">NO357_04870</name>
</gene>
<dbReference type="Pfam" id="PF19648">
    <property type="entry name" value="DUF6151"/>
    <property type="match status" value="1"/>
</dbReference>
<dbReference type="RefSeq" id="WP_306734482.1">
    <property type="nucleotide sequence ID" value="NZ_JANHAX010000001.1"/>
</dbReference>
<organism evidence="1 2">
    <name type="scientific">Marimonas arenosa</name>
    <dbReference type="NCBI Taxonomy" id="1795305"/>
    <lineage>
        <taxon>Bacteria</taxon>
        <taxon>Pseudomonadati</taxon>
        <taxon>Pseudomonadota</taxon>
        <taxon>Alphaproteobacteria</taxon>
        <taxon>Rhodobacterales</taxon>
        <taxon>Paracoccaceae</taxon>
        <taxon>Marimonas</taxon>
    </lineage>
</organism>
<dbReference type="EMBL" id="JANHAX010000001">
    <property type="protein sequence ID" value="MDQ2089231.1"/>
    <property type="molecule type" value="Genomic_DNA"/>
</dbReference>
<dbReference type="InterPro" id="IPR046149">
    <property type="entry name" value="DUF6151"/>
</dbReference>
<keyword evidence="2" id="KW-1185">Reference proteome</keyword>
<sequence>MTELAFSCACGHVKGRLDVPSRRAGNHVVCHCPDCRAAEIHLGQPDPAPNGVEIWQTTPDRVTIDAGADQLALIQLSPKGLFRWHARCCGAPLFNTLRSRRLPFVGIPAKRLSDTAPLGPITTRAFMAKPGGGYEHDGFSRAGIKISSMMLGALVSGRWRDTPFFNAAGHPVVAPHVLTRDERRTAYGG</sequence>
<evidence type="ECO:0000313" key="2">
    <source>
        <dbReference type="Proteomes" id="UP001226762"/>
    </source>
</evidence>